<dbReference type="Proteomes" id="UP000536179">
    <property type="component" value="Unassembled WGS sequence"/>
</dbReference>
<proteinExistence type="predicted"/>
<evidence type="ECO:0000313" key="1">
    <source>
        <dbReference type="EMBL" id="MBB3209262.1"/>
    </source>
</evidence>
<dbReference type="EMBL" id="JACHXU010000022">
    <property type="protein sequence ID" value="MBB3209262.1"/>
    <property type="molecule type" value="Genomic_DNA"/>
</dbReference>
<reference evidence="1 2" key="1">
    <citation type="submission" date="2020-08" db="EMBL/GenBank/DDBJ databases">
        <title>Genomic Encyclopedia of Type Strains, Phase III (KMG-III): the genomes of soil and plant-associated and newly described type strains.</title>
        <authorList>
            <person name="Whitman W."/>
        </authorList>
    </citation>
    <scope>NUCLEOTIDE SEQUENCE [LARGE SCALE GENOMIC DNA]</scope>
    <source>
        <strain evidence="1 2">CECT 8075</strain>
    </source>
</reference>
<keyword evidence="2" id="KW-1185">Reference proteome</keyword>
<gene>
    <name evidence="1" type="ORF">FHS27_005102</name>
</gene>
<evidence type="ECO:0000313" key="2">
    <source>
        <dbReference type="Proteomes" id="UP000536179"/>
    </source>
</evidence>
<organism evidence="1 2">
    <name type="scientific">Aporhodopirellula rubra</name>
    <dbReference type="NCBI Taxonomy" id="980271"/>
    <lineage>
        <taxon>Bacteria</taxon>
        <taxon>Pseudomonadati</taxon>
        <taxon>Planctomycetota</taxon>
        <taxon>Planctomycetia</taxon>
        <taxon>Pirellulales</taxon>
        <taxon>Pirellulaceae</taxon>
        <taxon>Aporhodopirellula</taxon>
    </lineage>
</organism>
<name>A0A7W5E3P1_9BACT</name>
<dbReference type="AlphaFoldDB" id="A0A7W5E3P1"/>
<comment type="caution">
    <text evidence="1">The sequence shown here is derived from an EMBL/GenBank/DDBJ whole genome shotgun (WGS) entry which is preliminary data.</text>
</comment>
<sequence>MAYVPEKDRHYILGTTLYNLVDDIVETSRRCQRSANPQSNSLETYR</sequence>
<accession>A0A7W5E3P1</accession>
<protein>
    <submittedName>
        <fullName evidence="1">Uncharacterized protein</fullName>
    </submittedName>
</protein>